<name>A0ACB9RQ46_9MYRT</name>
<sequence>MPATDLEFDHRLPANSAFSAGCLLPGLAIVSTFCFSSVSMTLSSGNPQMTRDRDCFLIYQDWRLKLRDLSPRLRQRAGRLQLSPELKLKPPHSLRPKLRSCNKSGMSFSAWLLVTSKGSTNTRNEEERKRYIKLHERLNQVLMEKKKETKSGMEIMNLLQKECRQRGMWNGKKADNDFYKKFVDAYESKNQELVAENNDLRALPRSMQTDMRDFFNAPNGTSKQSQVVGGKSDVDPSQSPLGGRTASSS</sequence>
<keyword evidence="2" id="KW-1185">Reference proteome</keyword>
<comment type="caution">
    <text evidence="1">The sequence shown here is derived from an EMBL/GenBank/DDBJ whole genome shotgun (WGS) entry which is preliminary data.</text>
</comment>
<gene>
    <name evidence="1" type="ORF">MLD38_007225</name>
</gene>
<dbReference type="EMBL" id="CM042882">
    <property type="protein sequence ID" value="KAI4381117.1"/>
    <property type="molecule type" value="Genomic_DNA"/>
</dbReference>
<organism evidence="1 2">
    <name type="scientific">Melastoma candidum</name>
    <dbReference type="NCBI Taxonomy" id="119954"/>
    <lineage>
        <taxon>Eukaryota</taxon>
        <taxon>Viridiplantae</taxon>
        <taxon>Streptophyta</taxon>
        <taxon>Embryophyta</taxon>
        <taxon>Tracheophyta</taxon>
        <taxon>Spermatophyta</taxon>
        <taxon>Magnoliopsida</taxon>
        <taxon>eudicotyledons</taxon>
        <taxon>Gunneridae</taxon>
        <taxon>Pentapetalae</taxon>
        <taxon>rosids</taxon>
        <taxon>malvids</taxon>
        <taxon>Myrtales</taxon>
        <taxon>Melastomataceae</taxon>
        <taxon>Melastomatoideae</taxon>
        <taxon>Melastomateae</taxon>
        <taxon>Melastoma</taxon>
    </lineage>
</organism>
<protein>
    <submittedName>
        <fullName evidence="1">Uncharacterized protein</fullName>
    </submittedName>
</protein>
<proteinExistence type="predicted"/>
<evidence type="ECO:0000313" key="1">
    <source>
        <dbReference type="EMBL" id="KAI4381117.1"/>
    </source>
</evidence>
<dbReference type="Proteomes" id="UP001057402">
    <property type="component" value="Chromosome 3"/>
</dbReference>
<evidence type="ECO:0000313" key="2">
    <source>
        <dbReference type="Proteomes" id="UP001057402"/>
    </source>
</evidence>
<reference evidence="2" key="1">
    <citation type="journal article" date="2023" name="Front. Plant Sci.">
        <title>Chromosomal-level genome assembly of Melastoma candidum provides insights into trichome evolution.</title>
        <authorList>
            <person name="Zhong Y."/>
            <person name="Wu W."/>
            <person name="Sun C."/>
            <person name="Zou P."/>
            <person name="Liu Y."/>
            <person name="Dai S."/>
            <person name="Zhou R."/>
        </authorList>
    </citation>
    <scope>NUCLEOTIDE SEQUENCE [LARGE SCALE GENOMIC DNA]</scope>
</reference>
<accession>A0ACB9RQ46</accession>